<dbReference type="InterPro" id="IPR036397">
    <property type="entry name" value="RNaseH_sf"/>
</dbReference>
<dbReference type="Gene3D" id="3.60.10.10">
    <property type="entry name" value="Endonuclease/exonuclease/phosphatase"/>
    <property type="match status" value="1"/>
</dbReference>
<dbReference type="Pfam" id="PF00078">
    <property type="entry name" value="RVT_1"/>
    <property type="match status" value="1"/>
</dbReference>
<dbReference type="Gene3D" id="3.30.420.10">
    <property type="entry name" value="Ribonuclease H-like superfamily/Ribonuclease H"/>
    <property type="match status" value="1"/>
</dbReference>
<dbReference type="GO" id="GO:0008270">
    <property type="term" value="F:zinc ion binding"/>
    <property type="evidence" value="ECO:0007669"/>
    <property type="project" value="UniProtKB-KW"/>
</dbReference>
<sequence>MANHDLILGQSHNLALGQNQPLVLGHNHNMGLGQNHDLELGQAHDQHLGLGQTHDHDLGLGHAHDHELDLGQSHDQEVDDGHSYGHENGLGMDQKPDHDDHELGLAGQNHELALSENNELGVSDNQELDENLELAVDQSEEMGIEPTQDMTVQQPLYVVDPSHVIQARAIVPNPNYEVSVGQEFPDVKSCRRALRDTAIALHFEMQTIKSDKTRFTAKCATEGCPWRIHAAKLPGVPTFTIRTIHESHTCGGIAHLGHQQASVQWVANSVEQRLRENPNYKPKEILEEIHRVHGITLSYKQAWRGKERIMAAMRGSFEEGYRLLPQYCEQAKRTNPGSIASVYGNPSDGCFQRLFISFQASIYGFLNACRPLLGLDRTYLKSKYLGTLLFATGFDGDGGLFPLAFGVVDEENDDNWMWFLSELHNLLEINTENMPRLTILSDRQKGIVDGVEANFPTAFHGFCMRHLSESFRKEFNNTMLVNLLWEAAHALTVIEFEAKILEIEEISQDAAYWIRRIPPRLWATAYFEGTRFGHLTANIVESLNTWILEASGLPIIQMMECIRRQLMTWFNERRETSMQWTSILVPTAERRVADALERARTYQVLRANEAEFEVISHEGTNIVDIRNRCCLCRGWQLYGLPCAHAVAALLSCRQNVHRFTESCFTVATYRKTYSQTIHPIPDKSLWKELSEGDPNASKVAEVLINPPKSLRPPGRPRKKRVRAEDRGRVKRVLGHEQRDCSDNEVQIQLREGVDFGLFGKWLRADNNEFQPGLNSNGLLEANLFECNLGGRDFLFLESSQGAIQEKIDQVKGDKEKQCQKAVAAAVNTWNEMVQEEKLERTDFVEAGTRNDEDLQLLSCQEAKNTDLGNLPEAFLNSMVSLPPKLDQGGPYQAPPFAMRLLAWNCRGIGKAPTVRALKALARDNSPDLVFLSETKSNVQKINKIRVSLNYVDSFCVESSGKAGGLALFWKQGVDFEVVYSDVHIIAGLVYSDPPGSSWLLLAIYGPPKRQHRKNFWSFLKDLIGSYSGPWLIIGDLNSIYSSEDKRGGSLRGSCSTNWFSDFVAETGALDLGFNGPHFTWSNKREGLANVKERLDRALCDQEWQCLFPKAGIRHLGAPTSDHRPILLDTHLDNGKIVRPFRFEAMWTKDEESSAIVEKAWNLEVEGSQCFKLAKKIKKTRYELKDWNKAYFGMAQTRIKELEHKIEEIRGLDPTKENLELEAALCLELNDWLEKEEIKWKQKSRELWLREGDRNSKFFHLSTLIRRRCNRINEIKLEDGTWLFGREAIGNYFTNHFKSIYQSVHPQFPQSLEGLIEAVISEEENNNLCRVPSEDEIRMIVFEMHPLKAPGPDGFPGLFYRHYWSIVGGQVIAAVQSFFRDGWLLRELNQTFISLIPKKNGACNFSHFRPISLCNFCYKIISKILVSRLRPLLGKLIDPAQTAFVPNRWITENVVLAQEIVHSFKHMKKKRGFLGMKLDFNKAYDRMEWSFLEAVLIAFGFSGKTVRLIMQCVSTVQFTLLLNGGICSNFCPFRGLRQGDPLSPYLFIMGSEVLMRLINREIQQGSLMGVKIGNTAPPISKLCYADDVILICRARADEVRSLMNCLDTYCAWSGQSISLEKSGVFYSKGVHVQFKKQICSLWGLKPLPQSTKYLGVPLFLSQNRMKDFHYLKERMEAKTCSWKSKALSWMGRATLIKSVALAIPCYTMAVIQLPKKLCEEMDAILRRFWWAPRKEVSHFFAPMAWRKLCTPKSEGGLGFRSFWSLNQTFLAKLAWWILSKKDSLCVKLLLSKYKIRGNWLNQTPNSKGSWTWRGIEKSKHILSKGACMAVGDGNNILVWSDPWVPDCSSFIPRPKDDNGLLNSLVVSQLFNQEHTDWDEGKLQSLFEPDDVQAIKRITVPHHARSDGWIWTKSNNGDFSIKSAYWNARCISDRGTLDSIKEGIWKTNLHERLKMLLWRIASSLLPTKVNLARFIDNADLWCPLCKNDQESVVHIFLHCPIAKALWFGSQWGIRSEFLPISDASKLIEFILKPSSCIQVSVELEESFSLYGALIIDAIWKMRNHVVFERKNLQPEDMLRCINKTFLEFSKFRSAAYSGNKIKIPCGWCKPSQGQIKINCDAAIGQNYSVLAVVARDWRGNLVFALSKKVNTNVPVQAEAEALRWAVSLALARDLSNVVFESDSQICINAVVQSISKPLWRIQSLIWDIQSAVRLITNYVFHWVSREANIAAHSLASWSLKNAFVGSFDSFCGPSSFVDVISKEASSVLLL</sequence>
<dbReference type="InterPro" id="IPR026960">
    <property type="entry name" value="RVT-Znf"/>
</dbReference>
<accession>A0A2N9FGX3</accession>
<evidence type="ECO:0000256" key="2">
    <source>
        <dbReference type="ARBA" id="ARBA00022771"/>
    </source>
</evidence>
<dbReference type="Pfam" id="PF04434">
    <property type="entry name" value="SWIM"/>
    <property type="match status" value="1"/>
</dbReference>
<dbReference type="PANTHER" id="PTHR31973">
    <property type="entry name" value="POLYPROTEIN, PUTATIVE-RELATED"/>
    <property type="match status" value="1"/>
</dbReference>
<gene>
    <name evidence="8" type="ORF">FSB_LOCUS14083</name>
</gene>
<feature type="compositionally biased region" description="Basic and acidic residues" evidence="5">
    <location>
        <begin position="94"/>
        <end position="103"/>
    </location>
</feature>
<name>A0A2N9FGX3_FAGSY</name>
<evidence type="ECO:0000256" key="3">
    <source>
        <dbReference type="ARBA" id="ARBA00022833"/>
    </source>
</evidence>
<dbReference type="InterPro" id="IPR012337">
    <property type="entry name" value="RNaseH-like_sf"/>
</dbReference>
<dbReference type="PANTHER" id="PTHR31973:SF171">
    <property type="entry name" value="OS12G0597300 PROTEIN"/>
    <property type="match status" value="1"/>
</dbReference>
<dbReference type="InterPro" id="IPR007527">
    <property type="entry name" value="Znf_SWIM"/>
</dbReference>
<dbReference type="InterPro" id="IPR036691">
    <property type="entry name" value="Endo/exonu/phosph_ase_sf"/>
</dbReference>
<evidence type="ECO:0000259" key="7">
    <source>
        <dbReference type="PROSITE" id="PS50966"/>
    </source>
</evidence>
<dbReference type="CDD" id="cd01650">
    <property type="entry name" value="RT_nLTR_like"/>
    <property type="match status" value="1"/>
</dbReference>
<dbReference type="SUPFAM" id="SSF53098">
    <property type="entry name" value="Ribonuclease H-like"/>
    <property type="match status" value="1"/>
</dbReference>
<reference evidence="8" key="1">
    <citation type="submission" date="2018-02" db="EMBL/GenBank/DDBJ databases">
        <authorList>
            <person name="Cohen D.B."/>
            <person name="Kent A.D."/>
        </authorList>
    </citation>
    <scope>NUCLEOTIDE SEQUENCE</scope>
</reference>
<dbReference type="InterPro" id="IPR004332">
    <property type="entry name" value="Transposase_MuDR"/>
</dbReference>
<dbReference type="InterPro" id="IPR044730">
    <property type="entry name" value="RNase_H-like_dom_plant"/>
</dbReference>
<feature type="compositionally biased region" description="Basic and acidic residues" evidence="5">
    <location>
        <begin position="73"/>
        <end position="85"/>
    </location>
</feature>
<dbReference type="PROSITE" id="PS50966">
    <property type="entry name" value="ZF_SWIM"/>
    <property type="match status" value="1"/>
</dbReference>
<dbReference type="InterPro" id="IPR002156">
    <property type="entry name" value="RNaseH_domain"/>
</dbReference>
<dbReference type="InterPro" id="IPR000477">
    <property type="entry name" value="RT_dom"/>
</dbReference>
<dbReference type="SUPFAM" id="SSF56219">
    <property type="entry name" value="DNase I-like"/>
    <property type="match status" value="1"/>
</dbReference>
<protein>
    <recommendedName>
        <fullName evidence="9">Reverse transcriptase domain-containing protein</fullName>
    </recommendedName>
</protein>
<proteinExistence type="predicted"/>
<feature type="region of interest" description="Disordered" evidence="5">
    <location>
        <begin position="73"/>
        <end position="103"/>
    </location>
</feature>
<dbReference type="InterPro" id="IPR043502">
    <property type="entry name" value="DNA/RNA_pol_sf"/>
</dbReference>
<dbReference type="InterPro" id="IPR018289">
    <property type="entry name" value="MULE_transposase_dom"/>
</dbReference>
<dbReference type="GO" id="GO:0003676">
    <property type="term" value="F:nucleic acid binding"/>
    <property type="evidence" value="ECO:0007669"/>
    <property type="project" value="InterPro"/>
</dbReference>
<evidence type="ECO:0000259" key="6">
    <source>
        <dbReference type="PROSITE" id="PS50878"/>
    </source>
</evidence>
<evidence type="ECO:0008006" key="9">
    <source>
        <dbReference type="Google" id="ProtNLM"/>
    </source>
</evidence>
<evidence type="ECO:0000313" key="8">
    <source>
        <dbReference type="EMBL" id="SPC86201.1"/>
    </source>
</evidence>
<dbReference type="Pfam" id="PF10551">
    <property type="entry name" value="MULE"/>
    <property type="match status" value="1"/>
</dbReference>
<evidence type="ECO:0000256" key="5">
    <source>
        <dbReference type="SAM" id="MobiDB-lite"/>
    </source>
</evidence>
<organism evidence="8">
    <name type="scientific">Fagus sylvatica</name>
    <name type="common">Beechnut</name>
    <dbReference type="NCBI Taxonomy" id="28930"/>
    <lineage>
        <taxon>Eukaryota</taxon>
        <taxon>Viridiplantae</taxon>
        <taxon>Streptophyta</taxon>
        <taxon>Embryophyta</taxon>
        <taxon>Tracheophyta</taxon>
        <taxon>Spermatophyta</taxon>
        <taxon>Magnoliopsida</taxon>
        <taxon>eudicotyledons</taxon>
        <taxon>Gunneridae</taxon>
        <taxon>Pentapetalae</taxon>
        <taxon>rosids</taxon>
        <taxon>fabids</taxon>
        <taxon>Fagales</taxon>
        <taxon>Fagaceae</taxon>
        <taxon>Fagus</taxon>
    </lineage>
</organism>
<dbReference type="CDD" id="cd06222">
    <property type="entry name" value="RNase_H_like"/>
    <property type="match status" value="1"/>
</dbReference>
<dbReference type="EMBL" id="OIVN01000834">
    <property type="protein sequence ID" value="SPC86201.1"/>
    <property type="molecule type" value="Genomic_DNA"/>
</dbReference>
<dbReference type="Pfam" id="PF03372">
    <property type="entry name" value="Exo_endo_phos"/>
    <property type="match status" value="1"/>
</dbReference>
<dbReference type="Pfam" id="PF13966">
    <property type="entry name" value="zf-RVT"/>
    <property type="match status" value="1"/>
</dbReference>
<keyword evidence="1" id="KW-0479">Metal-binding</keyword>
<keyword evidence="3" id="KW-0862">Zinc</keyword>
<evidence type="ECO:0000256" key="1">
    <source>
        <dbReference type="ARBA" id="ARBA00022723"/>
    </source>
</evidence>
<dbReference type="Pfam" id="PF03108">
    <property type="entry name" value="DBD_Tnp_Mut"/>
    <property type="match status" value="1"/>
</dbReference>
<dbReference type="InterPro" id="IPR005135">
    <property type="entry name" value="Endo/exonuclease/phosphatase"/>
</dbReference>
<dbReference type="PROSITE" id="PS50878">
    <property type="entry name" value="RT_POL"/>
    <property type="match status" value="1"/>
</dbReference>
<dbReference type="SMART" id="SM00575">
    <property type="entry name" value="ZnF_PMZ"/>
    <property type="match status" value="1"/>
</dbReference>
<feature type="domain" description="SWIM-type" evidence="7">
    <location>
        <begin position="612"/>
        <end position="653"/>
    </location>
</feature>
<evidence type="ECO:0000256" key="4">
    <source>
        <dbReference type="PROSITE-ProRule" id="PRU00325"/>
    </source>
</evidence>
<dbReference type="SUPFAM" id="SSF56672">
    <property type="entry name" value="DNA/RNA polymerases"/>
    <property type="match status" value="1"/>
</dbReference>
<dbReference type="Pfam" id="PF13456">
    <property type="entry name" value="RVT_3"/>
    <property type="match status" value="1"/>
</dbReference>
<dbReference type="InterPro" id="IPR006564">
    <property type="entry name" value="Znf_PMZ"/>
</dbReference>
<keyword evidence="2 4" id="KW-0863">Zinc-finger</keyword>
<feature type="region of interest" description="Disordered" evidence="5">
    <location>
        <begin position="706"/>
        <end position="726"/>
    </location>
</feature>
<dbReference type="GO" id="GO:0004523">
    <property type="term" value="F:RNA-DNA hybrid ribonuclease activity"/>
    <property type="evidence" value="ECO:0007669"/>
    <property type="project" value="InterPro"/>
</dbReference>
<feature type="domain" description="Reverse transcriptase" evidence="6">
    <location>
        <begin position="1376"/>
        <end position="1657"/>
    </location>
</feature>